<organism evidence="1 2">
    <name type="scientific">Thermofilum adornatum 1505</name>
    <dbReference type="NCBI Taxonomy" id="697581"/>
    <lineage>
        <taxon>Archaea</taxon>
        <taxon>Thermoproteota</taxon>
        <taxon>Thermoprotei</taxon>
        <taxon>Thermofilales</taxon>
        <taxon>Thermofilaceae</taxon>
        <taxon>Thermofilum</taxon>
    </lineage>
</organism>
<dbReference type="STRING" id="697581.TCARB_0246"/>
<proteinExistence type="predicted"/>
<dbReference type="KEGG" id="tcb:TCARB_0246"/>
<evidence type="ECO:0000313" key="1">
    <source>
        <dbReference type="EMBL" id="AJB41322.1"/>
    </source>
</evidence>
<name>A0A3G1A4F3_9CREN</name>
<dbReference type="EMBL" id="CP007493">
    <property type="protein sequence ID" value="AJB41322.1"/>
    <property type="molecule type" value="Genomic_DNA"/>
</dbReference>
<gene>
    <name evidence="1" type="ORF">TCARB_0246</name>
</gene>
<dbReference type="Proteomes" id="UP000266720">
    <property type="component" value="Chromosome"/>
</dbReference>
<sequence length="46" mass="5263">MALKGGRVYAMGRSEEVPTEDNLQKIYGVKVKVFQEYRAVVLDNFL</sequence>
<dbReference type="AlphaFoldDB" id="A0A3G1A4F3"/>
<reference evidence="2" key="1">
    <citation type="book" date="2010" name="EXTREMOPHILES" publisher="0:0-0">
        <title>Complete genome sequences of ten hyperthermophilic archaea reveal their metabolic capabilities and possible ecological roles.</title>
        <editorList>
            <person name="?"/>
        </editorList>
        <authorList>
            <person name="Ravin N.V."/>
            <person name="Mardanov A.V."/>
            <person name="Bonch-Osmolovskaya E.A."/>
            <person name="Skryabin K.G."/>
        </authorList>
    </citation>
    <scope>NUCLEOTIDE SEQUENCE [LARGE SCALE GENOMIC DNA]</scope>
    <source>
        <strain evidence="2">1505</strain>
    </source>
</reference>
<evidence type="ECO:0000313" key="2">
    <source>
        <dbReference type="Proteomes" id="UP000266720"/>
    </source>
</evidence>
<accession>A0A3G1A4F3</accession>
<protein>
    <submittedName>
        <fullName evidence="1">Uncharacterized protein</fullName>
    </submittedName>
</protein>